<dbReference type="STRING" id="1151754.M9LQV1"/>
<dbReference type="PANTHER" id="PTHR34213:SF2">
    <property type="entry name" value="NUCLEAR TRANSPORT FACTOR 2 (NTF2) FAMILY PROTEIN"/>
    <property type="match status" value="1"/>
</dbReference>
<reference evidence="3" key="1">
    <citation type="journal article" date="2013" name="Genome Announc.">
        <title>Genome sequence of the basidiomycetous yeast Pseudozyma antarctica T-34, a producer of the glycolipid biosurfactants mannosylerythritol lipids.</title>
        <authorList>
            <person name="Morita T."/>
            <person name="Koike H."/>
            <person name="Koyama Y."/>
            <person name="Hagiwara H."/>
            <person name="Ito E."/>
            <person name="Fukuoka T."/>
            <person name="Imura T."/>
            <person name="Machida M."/>
            <person name="Kitamoto D."/>
        </authorList>
    </citation>
    <scope>NUCLEOTIDE SEQUENCE [LARGE SCALE GENOMIC DNA]</scope>
    <source>
        <strain evidence="3">T-34</strain>
    </source>
</reference>
<dbReference type="InterPro" id="IPR032710">
    <property type="entry name" value="NTF2-like_dom_sf"/>
</dbReference>
<dbReference type="OrthoDB" id="2400485at2759"/>
<dbReference type="AlphaFoldDB" id="M9LQV1"/>
<dbReference type="EMBL" id="DF196780">
    <property type="protein sequence ID" value="GAC75071.1"/>
    <property type="molecule type" value="Genomic_DNA"/>
</dbReference>
<dbReference type="SUPFAM" id="SSF54427">
    <property type="entry name" value="NTF2-like"/>
    <property type="match status" value="1"/>
</dbReference>
<sequence length="262" mass="28521">MRLWSTPSPRSPLAVFAPLLSLLALSLTAAPARAALSLRPTLALAPALFSSALIPRAVLATPVQPGIPASQRHFRIGHPAVAMSASASLPAQTADFEGFAATPLIEPTPETAQIIRDSMDLFGARPSAAIFARWSADAIFADPICHAVGAKQYMAQWYGMPAAFSLSETKAWKLTRQDAAVVEYVQLQRYKVKALGTVKDMKSTVVIERDGNNRVTRFEDRWGHKQMNGKLGWPLRRLNAFTMPWLISVPNDAKNAPVHSNL</sequence>
<gene>
    <name evidence="2" type="ORF">PANT_14c00021</name>
</gene>
<keyword evidence="1" id="KW-0732">Signal</keyword>
<dbReference type="Gene3D" id="3.10.450.50">
    <property type="match status" value="1"/>
</dbReference>
<name>M9LQV1_PSEA3</name>
<dbReference type="PANTHER" id="PTHR34213">
    <property type="entry name" value="NUCLEAR TRANSPORT FACTOR 2 (NTF2) FAMILY PROTEIN"/>
    <property type="match status" value="1"/>
</dbReference>
<evidence type="ECO:0008006" key="4">
    <source>
        <dbReference type="Google" id="ProtNLM"/>
    </source>
</evidence>
<organism evidence="2 3">
    <name type="scientific">Pseudozyma antarctica (strain T-34)</name>
    <name type="common">Yeast</name>
    <name type="synonym">Candida antarctica</name>
    <dbReference type="NCBI Taxonomy" id="1151754"/>
    <lineage>
        <taxon>Eukaryota</taxon>
        <taxon>Fungi</taxon>
        <taxon>Dikarya</taxon>
        <taxon>Basidiomycota</taxon>
        <taxon>Ustilaginomycotina</taxon>
        <taxon>Ustilaginomycetes</taxon>
        <taxon>Ustilaginales</taxon>
        <taxon>Ustilaginaceae</taxon>
        <taxon>Moesziomyces</taxon>
    </lineage>
</organism>
<accession>M9LQV1</accession>
<evidence type="ECO:0000313" key="2">
    <source>
        <dbReference type="EMBL" id="GAC75071.1"/>
    </source>
</evidence>
<feature type="chain" id="PRO_5004099880" description="SnoaL-like domain-containing protein" evidence="1">
    <location>
        <begin position="35"/>
        <end position="262"/>
    </location>
</feature>
<evidence type="ECO:0000256" key="1">
    <source>
        <dbReference type="SAM" id="SignalP"/>
    </source>
</evidence>
<proteinExistence type="predicted"/>
<protein>
    <recommendedName>
        <fullName evidence="4">SnoaL-like domain-containing protein</fullName>
    </recommendedName>
</protein>
<feature type="signal peptide" evidence="1">
    <location>
        <begin position="1"/>
        <end position="34"/>
    </location>
</feature>
<evidence type="ECO:0000313" key="3">
    <source>
        <dbReference type="Proteomes" id="UP000011976"/>
    </source>
</evidence>
<dbReference type="Proteomes" id="UP000011976">
    <property type="component" value="Unassembled WGS sequence"/>
</dbReference>